<dbReference type="PIRSF" id="PIRSF000090">
    <property type="entry name" value="Beta-ETF"/>
    <property type="match status" value="1"/>
</dbReference>
<keyword evidence="4" id="KW-1185">Reference proteome</keyword>
<evidence type="ECO:0000313" key="3">
    <source>
        <dbReference type="EMBL" id="GCF94877.1"/>
    </source>
</evidence>
<proteinExistence type="predicted"/>
<dbReference type="OrthoDB" id="9804960at2"/>
<accession>A0A4P5P9W5</accession>
<dbReference type="Proteomes" id="UP000290567">
    <property type="component" value="Unassembled WGS sequence"/>
</dbReference>
<sequence>MRIICLIKYVPDTEQFEYDYETDKINREKSRMILNPDDRNAVAWALNQKKQETSIYVEVVSMGPASTAEELKNLVRLGADHATLISDRQFAGSDSLATSVILSEYLRSKDFDILLTGTHTLDGGTGHVGPQVAECLEIDQFSNIRSIEAMTKDHSIVEAVHEEKTLRVKLQNPCVLGLTSQMNLRLGFVRYENIDKNVDTHFTLVTNETLNLSEEEVGRKGSPTKVRKTRVAKREKQESKVVQVDEQGIEEVVRFLQEKGYIACSRH</sequence>
<reference evidence="4" key="1">
    <citation type="submission" date="2019-02" db="EMBL/GenBank/DDBJ databases">
        <title>Draft genome sequence of Enterococcus sp. Gos25-1.</title>
        <authorList>
            <person name="Tanaka N."/>
            <person name="Shiwa Y."/>
            <person name="Fujita N."/>
        </authorList>
    </citation>
    <scope>NUCLEOTIDE SEQUENCE [LARGE SCALE GENOMIC DNA]</scope>
    <source>
        <strain evidence="4">Gos25-1</strain>
    </source>
</reference>
<dbReference type="InterPro" id="IPR014729">
    <property type="entry name" value="Rossmann-like_a/b/a_fold"/>
</dbReference>
<name>A0A4P5P9W5_9ENTE</name>
<dbReference type="PANTHER" id="PTHR21294:SF17">
    <property type="entry name" value="PROTEIN FIXA"/>
    <property type="match status" value="1"/>
</dbReference>
<dbReference type="Gene3D" id="3.40.50.620">
    <property type="entry name" value="HUPs"/>
    <property type="match status" value="1"/>
</dbReference>
<evidence type="ECO:0000256" key="1">
    <source>
        <dbReference type="ARBA" id="ARBA00042002"/>
    </source>
</evidence>
<dbReference type="InterPro" id="IPR012255">
    <property type="entry name" value="ETF_b"/>
</dbReference>
<comment type="caution">
    <text evidence="3">The sequence shown here is derived from an EMBL/GenBank/DDBJ whole genome shotgun (WGS) entry which is preliminary data.</text>
</comment>
<dbReference type="InterPro" id="IPR014730">
    <property type="entry name" value="ETF_a/b_N"/>
</dbReference>
<gene>
    <name evidence="3" type="primary">etfB1</name>
    <name evidence="3" type="ORF">NRIC_27680</name>
</gene>
<evidence type="ECO:0000259" key="2">
    <source>
        <dbReference type="SMART" id="SM00893"/>
    </source>
</evidence>
<dbReference type="PANTHER" id="PTHR21294">
    <property type="entry name" value="ELECTRON TRANSFER FLAVOPROTEIN BETA-SUBUNIT"/>
    <property type="match status" value="1"/>
</dbReference>
<evidence type="ECO:0000313" key="4">
    <source>
        <dbReference type="Proteomes" id="UP000290567"/>
    </source>
</evidence>
<dbReference type="SUPFAM" id="SSF52402">
    <property type="entry name" value="Adenine nucleotide alpha hydrolases-like"/>
    <property type="match status" value="1"/>
</dbReference>
<feature type="domain" description="Electron transfer flavoprotein alpha/beta-subunit N-terminal" evidence="2">
    <location>
        <begin position="22"/>
        <end position="208"/>
    </location>
</feature>
<dbReference type="RefSeq" id="WP_146623279.1">
    <property type="nucleotide sequence ID" value="NZ_BJCC01000024.1"/>
</dbReference>
<dbReference type="AlphaFoldDB" id="A0A4P5P9W5"/>
<organism evidence="3 4">
    <name type="scientific">Enterococcus florum</name>
    <dbReference type="NCBI Taxonomy" id="2480627"/>
    <lineage>
        <taxon>Bacteria</taxon>
        <taxon>Bacillati</taxon>
        <taxon>Bacillota</taxon>
        <taxon>Bacilli</taxon>
        <taxon>Lactobacillales</taxon>
        <taxon>Enterococcaceae</taxon>
        <taxon>Enterococcus</taxon>
    </lineage>
</organism>
<dbReference type="SMART" id="SM00893">
    <property type="entry name" value="ETF"/>
    <property type="match status" value="1"/>
</dbReference>
<protein>
    <recommendedName>
        <fullName evidence="1">Electron transfer flavoprotein small subunit</fullName>
    </recommendedName>
</protein>
<dbReference type="Pfam" id="PF01012">
    <property type="entry name" value="ETF"/>
    <property type="match status" value="1"/>
</dbReference>
<dbReference type="EMBL" id="BJCC01000024">
    <property type="protein sequence ID" value="GCF94877.1"/>
    <property type="molecule type" value="Genomic_DNA"/>
</dbReference>
<dbReference type="GO" id="GO:0009055">
    <property type="term" value="F:electron transfer activity"/>
    <property type="evidence" value="ECO:0007669"/>
    <property type="project" value="InterPro"/>
</dbReference>